<dbReference type="AlphaFoldDB" id="A0A2G1W1A3"/>
<proteinExistence type="predicted"/>
<dbReference type="RefSeq" id="WP_099263148.1">
    <property type="nucleotide sequence ID" value="NZ_NIZW01000022.1"/>
</dbReference>
<dbReference type="GeneID" id="90610979"/>
<gene>
    <name evidence="2" type="ORF">CEE69_23855</name>
</gene>
<accession>A0A2G1W1A3</accession>
<sequence length="124" mass="13448">MTSADVNLETPSLNEGAEPAVQESGIGLGDAYRSIVIQPGTVAPAYLNDTDNNDSEQWSNRPVATLAVLFFVTGAFGIPLLWRNPNFVSWQRVLWSVVVLIYTIALFVGVGMLVLRTLDPARGN</sequence>
<keyword evidence="1" id="KW-0472">Membrane</keyword>
<dbReference type="OrthoDB" id="290421at2"/>
<evidence type="ECO:0000256" key="1">
    <source>
        <dbReference type="SAM" id="Phobius"/>
    </source>
</evidence>
<dbReference type="EMBL" id="NIZW01000022">
    <property type="protein sequence ID" value="PHQ32818.1"/>
    <property type="molecule type" value="Genomic_DNA"/>
</dbReference>
<feature type="transmembrane region" description="Helical" evidence="1">
    <location>
        <begin position="94"/>
        <end position="115"/>
    </location>
</feature>
<evidence type="ECO:0000313" key="2">
    <source>
        <dbReference type="EMBL" id="PHQ32818.1"/>
    </source>
</evidence>
<comment type="caution">
    <text evidence="2">The sequence shown here is derived from an EMBL/GenBank/DDBJ whole genome shotgun (WGS) entry which is preliminary data.</text>
</comment>
<feature type="transmembrane region" description="Helical" evidence="1">
    <location>
        <begin position="63"/>
        <end position="82"/>
    </location>
</feature>
<organism evidence="2 3">
    <name type="scientific">Rhodopirellula bahusiensis</name>
    <dbReference type="NCBI Taxonomy" id="2014065"/>
    <lineage>
        <taxon>Bacteria</taxon>
        <taxon>Pseudomonadati</taxon>
        <taxon>Planctomycetota</taxon>
        <taxon>Planctomycetia</taxon>
        <taxon>Pirellulales</taxon>
        <taxon>Pirellulaceae</taxon>
        <taxon>Rhodopirellula</taxon>
    </lineage>
</organism>
<keyword evidence="1" id="KW-0812">Transmembrane</keyword>
<evidence type="ECO:0000313" key="3">
    <source>
        <dbReference type="Proteomes" id="UP000225740"/>
    </source>
</evidence>
<keyword evidence="1" id="KW-1133">Transmembrane helix</keyword>
<name>A0A2G1W1A3_9BACT</name>
<dbReference type="Proteomes" id="UP000225740">
    <property type="component" value="Unassembled WGS sequence"/>
</dbReference>
<reference evidence="2 3" key="1">
    <citation type="submission" date="2017-06" db="EMBL/GenBank/DDBJ databases">
        <title>Description of Rhodopirellula bahusiensis sp. nov.</title>
        <authorList>
            <person name="Kizina J."/>
            <person name="Harder J."/>
        </authorList>
    </citation>
    <scope>NUCLEOTIDE SEQUENCE [LARGE SCALE GENOMIC DNA]</scope>
    <source>
        <strain evidence="2 3">SWK21</strain>
    </source>
</reference>
<keyword evidence="3" id="KW-1185">Reference proteome</keyword>
<evidence type="ECO:0008006" key="4">
    <source>
        <dbReference type="Google" id="ProtNLM"/>
    </source>
</evidence>
<protein>
    <recommendedName>
        <fullName evidence="4">Transmembrane protein</fullName>
    </recommendedName>
</protein>